<dbReference type="OrthoDB" id="9802385at2"/>
<dbReference type="SUPFAM" id="SSF109604">
    <property type="entry name" value="HD-domain/PDEase-like"/>
    <property type="match status" value="1"/>
</dbReference>
<dbReference type="Gene3D" id="1.10.3210.10">
    <property type="entry name" value="Hypothetical protein af1432"/>
    <property type="match status" value="1"/>
</dbReference>
<organism evidence="1 2">
    <name type="scientific">Pedobacter cryoconitis</name>
    <dbReference type="NCBI Taxonomy" id="188932"/>
    <lineage>
        <taxon>Bacteria</taxon>
        <taxon>Pseudomonadati</taxon>
        <taxon>Bacteroidota</taxon>
        <taxon>Sphingobacteriia</taxon>
        <taxon>Sphingobacteriales</taxon>
        <taxon>Sphingobacteriaceae</taxon>
        <taxon>Pedobacter</taxon>
    </lineage>
</organism>
<reference evidence="1 2" key="1">
    <citation type="submission" date="2018-06" db="EMBL/GenBank/DDBJ databases">
        <title>Genomic Encyclopedia of Archaeal and Bacterial Type Strains, Phase II (KMG-II): from individual species to whole genera.</title>
        <authorList>
            <person name="Goeker M."/>
        </authorList>
    </citation>
    <scope>NUCLEOTIDE SEQUENCE [LARGE SCALE GENOMIC DNA]</scope>
    <source>
        <strain evidence="1 2">DSM 14825</strain>
    </source>
</reference>
<dbReference type="PANTHER" id="PTHR46246:SF1">
    <property type="entry name" value="GUANOSINE-3',5'-BIS(DIPHOSPHATE) 3'-PYROPHOSPHOHYDROLASE MESH1"/>
    <property type="match status" value="1"/>
</dbReference>
<dbReference type="GO" id="GO:0008893">
    <property type="term" value="F:guanosine-3',5'-bis(diphosphate) 3'-diphosphatase activity"/>
    <property type="evidence" value="ECO:0007669"/>
    <property type="project" value="TreeGrafter"/>
</dbReference>
<accession>A0A327SKW8</accession>
<dbReference type="Proteomes" id="UP000249754">
    <property type="component" value="Unassembled WGS sequence"/>
</dbReference>
<gene>
    <name evidence="1" type="ORF">LY11_03037</name>
</gene>
<name>A0A327SKW8_9SPHI</name>
<proteinExistence type="predicted"/>
<dbReference type="RefSeq" id="WP_111634487.1">
    <property type="nucleotide sequence ID" value="NZ_QLLR01000015.1"/>
</dbReference>
<dbReference type="EMBL" id="QLLR01000015">
    <property type="protein sequence ID" value="RAJ29145.1"/>
    <property type="molecule type" value="Genomic_DNA"/>
</dbReference>
<comment type="caution">
    <text evidence="1">The sequence shown here is derived from an EMBL/GenBank/DDBJ whole genome shotgun (WGS) entry which is preliminary data.</text>
</comment>
<sequence>MVAKEIISNEKEIISTDNKRLFNEARAFAIKAHGNQQYGVSPYEIHLGNVISVLMRFNVDLSSTYKLNLLIAAWLHDVLEDTKVTKAELEAKFGATVTEIVYTLSDDQGASREERKVNFYKKIAKNEDAIIVKLADRISNVEFSIIHGNERKLEIYKTEQLKLEEVLIPVLKSALGLELLAYLRKLLK</sequence>
<evidence type="ECO:0000313" key="2">
    <source>
        <dbReference type="Proteomes" id="UP000249754"/>
    </source>
</evidence>
<protein>
    <submittedName>
        <fullName evidence="1">HD domain-containing protein</fullName>
    </submittedName>
</protein>
<dbReference type="Pfam" id="PF13328">
    <property type="entry name" value="HD_4"/>
    <property type="match status" value="1"/>
</dbReference>
<evidence type="ECO:0000313" key="1">
    <source>
        <dbReference type="EMBL" id="RAJ29145.1"/>
    </source>
</evidence>
<dbReference type="AlphaFoldDB" id="A0A327SKW8"/>
<dbReference type="STRING" id="188932.AY601_2141"/>
<dbReference type="InterPro" id="IPR052194">
    <property type="entry name" value="MESH1"/>
</dbReference>
<dbReference type="PANTHER" id="PTHR46246">
    <property type="entry name" value="GUANOSINE-3',5'-BIS(DIPHOSPHATE) 3'-PYROPHOSPHOHYDROLASE MESH1"/>
    <property type="match status" value="1"/>
</dbReference>